<keyword evidence="3" id="KW-1185">Reference proteome</keyword>
<evidence type="ECO:0000313" key="3">
    <source>
        <dbReference type="Proteomes" id="UP000039865"/>
    </source>
</evidence>
<sequence>MNKLESKLKSFLVIFELVICKLSVETYIEKRFGFELDQRQYINLIQQVDASIDGNQNFKARQIVFTNKGIHMMRYTNNKACSVFPPENLCPEDPKTKYKFKHDKILEVVIFLEVVQKLFIIFQLSEEMINLKDVIQDQQATIKDDQTLLGTIHVNLGLGANPSRSLLSSFWGEEQIIQSSLLLALSKTHVVLLNEYWSKWFCIDDFEKIQALLEKMQQKLKDADEGQSMAQKAEENKIKVAVTGTLQLVLKKTLSEIMDLHVHKGKDSVVELQFGNNKIEKLIFPCDYSRQQFIESLLDVKLGRSNGDQDNM</sequence>
<dbReference type="InParanoid" id="A0A078AG38"/>
<organism evidence="2 3">
    <name type="scientific">Stylonychia lemnae</name>
    <name type="common">Ciliate</name>
    <dbReference type="NCBI Taxonomy" id="5949"/>
    <lineage>
        <taxon>Eukaryota</taxon>
        <taxon>Sar</taxon>
        <taxon>Alveolata</taxon>
        <taxon>Ciliophora</taxon>
        <taxon>Intramacronucleata</taxon>
        <taxon>Spirotrichea</taxon>
        <taxon>Stichotrichia</taxon>
        <taxon>Sporadotrichida</taxon>
        <taxon>Oxytrichidae</taxon>
        <taxon>Stylonychinae</taxon>
        <taxon>Stylonychia</taxon>
    </lineage>
</organism>
<dbReference type="AlphaFoldDB" id="A0A078AG38"/>
<accession>A0A078AG38</accession>
<dbReference type="EMBL" id="CCKQ01008955">
    <property type="protein sequence ID" value="CDW80422.1"/>
    <property type="molecule type" value="Genomic_DNA"/>
</dbReference>
<reference evidence="2 3" key="1">
    <citation type="submission" date="2014-06" db="EMBL/GenBank/DDBJ databases">
        <authorList>
            <person name="Swart Estienne"/>
        </authorList>
    </citation>
    <scope>NUCLEOTIDE SEQUENCE [LARGE SCALE GENOMIC DNA]</scope>
    <source>
        <strain evidence="2 3">130c</strain>
    </source>
</reference>
<dbReference type="Proteomes" id="UP000039865">
    <property type="component" value="Unassembled WGS sequence"/>
</dbReference>
<gene>
    <name evidence="2" type="primary">Contig5614.g6008</name>
    <name evidence="2" type="ORF">STYLEM_9420</name>
</gene>
<evidence type="ECO:0000313" key="2">
    <source>
        <dbReference type="EMBL" id="CDW80422.1"/>
    </source>
</evidence>
<protein>
    <submittedName>
        <fullName evidence="2">Uncharacterized protein</fullName>
    </submittedName>
</protein>
<name>A0A078AG38_STYLE</name>
<feature type="coiled-coil region" evidence="1">
    <location>
        <begin position="206"/>
        <end position="236"/>
    </location>
</feature>
<keyword evidence="1" id="KW-0175">Coiled coil</keyword>
<evidence type="ECO:0000256" key="1">
    <source>
        <dbReference type="SAM" id="Coils"/>
    </source>
</evidence>
<proteinExistence type="predicted"/>